<dbReference type="NCBIfam" id="NF005853">
    <property type="entry name" value="PRK07774.1"/>
    <property type="match status" value="1"/>
</dbReference>
<dbReference type="Proteomes" id="UP000502611">
    <property type="component" value="Chromosome"/>
</dbReference>
<dbReference type="RefSeq" id="WP_169860841.1">
    <property type="nucleotide sequence ID" value="NZ_CP053021.1"/>
</dbReference>
<evidence type="ECO:0000256" key="2">
    <source>
        <dbReference type="ARBA" id="ARBA00051383"/>
    </source>
</evidence>
<dbReference type="GO" id="GO:0016616">
    <property type="term" value="F:oxidoreductase activity, acting on the CH-OH group of donors, NAD or NADP as acceptor"/>
    <property type="evidence" value="ECO:0007669"/>
    <property type="project" value="TreeGrafter"/>
</dbReference>
<dbReference type="SUPFAM" id="SSF51735">
    <property type="entry name" value="NAD(P)-binding Rossmann-fold domains"/>
    <property type="match status" value="1"/>
</dbReference>
<evidence type="ECO:0000256" key="1">
    <source>
        <dbReference type="ARBA" id="ARBA00006484"/>
    </source>
</evidence>
<dbReference type="InterPro" id="IPR002347">
    <property type="entry name" value="SDR_fam"/>
</dbReference>
<dbReference type="PANTHER" id="PTHR42760">
    <property type="entry name" value="SHORT-CHAIN DEHYDROGENASES/REDUCTASES FAMILY MEMBER"/>
    <property type="match status" value="1"/>
</dbReference>
<dbReference type="Pfam" id="PF13561">
    <property type="entry name" value="adh_short_C2"/>
    <property type="match status" value="1"/>
</dbReference>
<sequence length="261" mass="26703">MTFSIEHYRLDGKVAMVTGAGGRGNNIGRAYATGLAAAGAAVVVADINGEGAHLVADEIVAAGGKAIAVQVDITDLAAVDAMVAAAQAEFGGVDILVNNAALMVESVGTPLLDMPVDAWRRLMEVNLQGAVNCCRAALPLLEKSGNGRIVNQLSAGAFPAQTAYGVSKVAMLGLTTTLATELGPKGIAVNAIAPGMTQSDAGKMLTPDEGPLVDMMKMRIPLRMKGQPDELVGALLLLCSPAGAWITGQTINIDGGWVLRN</sequence>
<dbReference type="InterPro" id="IPR020904">
    <property type="entry name" value="Sc_DH/Rdtase_CS"/>
</dbReference>
<dbReference type="FunFam" id="3.40.50.720:FF:000084">
    <property type="entry name" value="Short-chain dehydrogenase reductase"/>
    <property type="match status" value="1"/>
</dbReference>
<name>A0A6M4G5H6_SPHYA</name>
<accession>A0A6M4G5H6</accession>
<dbReference type="Gene3D" id="3.40.50.720">
    <property type="entry name" value="NAD(P)-binding Rossmann-like Domain"/>
    <property type="match status" value="1"/>
</dbReference>
<dbReference type="GO" id="GO:0030497">
    <property type="term" value="P:fatty acid elongation"/>
    <property type="evidence" value="ECO:0007669"/>
    <property type="project" value="TreeGrafter"/>
</dbReference>
<dbReference type="CDD" id="cd05233">
    <property type="entry name" value="SDR_c"/>
    <property type="match status" value="1"/>
</dbReference>
<dbReference type="PANTHER" id="PTHR42760:SF40">
    <property type="entry name" value="3-OXOACYL-[ACYL-CARRIER-PROTEIN] REDUCTASE, CHLOROPLASTIC"/>
    <property type="match status" value="1"/>
</dbReference>
<dbReference type="PRINTS" id="PR00081">
    <property type="entry name" value="GDHRDH"/>
</dbReference>
<evidence type="ECO:0000313" key="3">
    <source>
        <dbReference type="EMBL" id="QJR02349.1"/>
    </source>
</evidence>
<dbReference type="EMBL" id="CP053021">
    <property type="protein sequence ID" value="QJR02349.1"/>
    <property type="molecule type" value="Genomic_DNA"/>
</dbReference>
<comment type="similarity">
    <text evidence="1">Belongs to the short-chain dehydrogenases/reductases (SDR) family.</text>
</comment>
<dbReference type="AlphaFoldDB" id="A0A6M4G5H6"/>
<organism evidence="3 4">
    <name type="scientific">Sphingobium yanoikuyae</name>
    <name type="common">Sphingomonas yanoikuyae</name>
    <dbReference type="NCBI Taxonomy" id="13690"/>
    <lineage>
        <taxon>Bacteria</taxon>
        <taxon>Pseudomonadati</taxon>
        <taxon>Pseudomonadota</taxon>
        <taxon>Alphaproteobacteria</taxon>
        <taxon>Sphingomonadales</taxon>
        <taxon>Sphingomonadaceae</taxon>
        <taxon>Sphingobium</taxon>
    </lineage>
</organism>
<reference evidence="3 4" key="1">
    <citation type="submission" date="2020-04" db="EMBL/GenBank/DDBJ databases">
        <title>The Whole Genome Analysis of High salt-tolerant Sphingobium yanoikuyae YC-XJ2 with Aryl organophosphorus flame retardants (aryl-OPFRs)-degrading capacity and characteristics of Related phosphotriesterase.</title>
        <authorList>
            <person name="Li X."/>
        </authorList>
    </citation>
    <scope>NUCLEOTIDE SEQUENCE [LARGE SCALE GENOMIC DNA]</scope>
    <source>
        <strain evidence="3 4">YC-XJ2</strain>
    </source>
</reference>
<comment type="catalytic activity">
    <reaction evidence="2">
        <text>2,5-dichlorocyclohexa-2,5-dien-1,4-diol + NAD(+) = 2,5-dichlorohydroquinone + NADH + H(+)</text>
        <dbReference type="Rhea" id="RHEA:15741"/>
        <dbReference type="ChEBI" id="CHEBI:15378"/>
        <dbReference type="ChEBI" id="CHEBI:27545"/>
        <dbReference type="ChEBI" id="CHEBI:28975"/>
        <dbReference type="ChEBI" id="CHEBI:57540"/>
        <dbReference type="ChEBI" id="CHEBI:57945"/>
    </reaction>
</comment>
<dbReference type="PROSITE" id="PS00061">
    <property type="entry name" value="ADH_SHORT"/>
    <property type="match status" value="1"/>
</dbReference>
<evidence type="ECO:0000313" key="4">
    <source>
        <dbReference type="Proteomes" id="UP000502611"/>
    </source>
</evidence>
<dbReference type="InterPro" id="IPR036291">
    <property type="entry name" value="NAD(P)-bd_dom_sf"/>
</dbReference>
<protein>
    <submittedName>
        <fullName evidence="3">SDR family oxidoreductase</fullName>
    </submittedName>
</protein>
<proteinExistence type="inferred from homology"/>
<dbReference type="PRINTS" id="PR00080">
    <property type="entry name" value="SDRFAMILY"/>
</dbReference>
<gene>
    <name evidence="3" type="ORF">HH800_09245</name>
</gene>